<dbReference type="AlphaFoldDB" id="A0A0F9E3A8"/>
<comment type="caution">
    <text evidence="2">The sequence shown here is derived from an EMBL/GenBank/DDBJ whole genome shotgun (WGS) entry which is preliminary data.</text>
</comment>
<protein>
    <submittedName>
        <fullName evidence="2">Uncharacterized protein</fullName>
    </submittedName>
</protein>
<dbReference type="Pfam" id="PF05136">
    <property type="entry name" value="Phage_portal_2"/>
    <property type="match status" value="1"/>
</dbReference>
<sequence>MLPISDHPEEVDHAAVEVDGPMHSERADRRRDRELYASYNLHVFHVDATDARSPTRWVESLKVFMLRVGQTREVPDLAPVIEMIKQLGRYTDAEVDAAVVSAFFTVFIKSASPGGFAPMKPETEVGGKVTDKDYKMAPAAILELNPDEDISTASPGRPNDSFDPFIKAISSLIGVALELPQQILLKEFSK</sequence>
<organism evidence="2">
    <name type="scientific">marine sediment metagenome</name>
    <dbReference type="NCBI Taxonomy" id="412755"/>
    <lineage>
        <taxon>unclassified sequences</taxon>
        <taxon>metagenomes</taxon>
        <taxon>ecological metagenomes</taxon>
    </lineage>
</organism>
<dbReference type="GO" id="GO:0019068">
    <property type="term" value="P:virion assembly"/>
    <property type="evidence" value="ECO:0007669"/>
    <property type="project" value="InterPro"/>
</dbReference>
<gene>
    <name evidence="2" type="ORF">LCGC14_2124550</name>
</gene>
<dbReference type="GO" id="GO:0005198">
    <property type="term" value="F:structural molecule activity"/>
    <property type="evidence" value="ECO:0007669"/>
    <property type="project" value="InterPro"/>
</dbReference>
<feature type="region of interest" description="Disordered" evidence="1">
    <location>
        <begin position="1"/>
        <end position="29"/>
    </location>
</feature>
<evidence type="ECO:0000313" key="2">
    <source>
        <dbReference type="EMBL" id="KKL68479.1"/>
    </source>
</evidence>
<evidence type="ECO:0000256" key="1">
    <source>
        <dbReference type="SAM" id="MobiDB-lite"/>
    </source>
</evidence>
<reference evidence="2" key="1">
    <citation type="journal article" date="2015" name="Nature">
        <title>Complex archaea that bridge the gap between prokaryotes and eukaryotes.</title>
        <authorList>
            <person name="Spang A."/>
            <person name="Saw J.H."/>
            <person name="Jorgensen S.L."/>
            <person name="Zaremba-Niedzwiedzka K."/>
            <person name="Martijn J."/>
            <person name="Lind A.E."/>
            <person name="van Eijk R."/>
            <person name="Schleper C."/>
            <person name="Guy L."/>
            <person name="Ettema T.J."/>
        </authorList>
    </citation>
    <scope>NUCLEOTIDE SEQUENCE</scope>
</reference>
<feature type="non-terminal residue" evidence="2">
    <location>
        <position position="190"/>
    </location>
</feature>
<dbReference type="EMBL" id="LAZR01026518">
    <property type="protein sequence ID" value="KKL68479.1"/>
    <property type="molecule type" value="Genomic_DNA"/>
</dbReference>
<accession>A0A0F9E3A8</accession>
<proteinExistence type="predicted"/>
<dbReference type="InterPro" id="IPR006429">
    <property type="entry name" value="Phage_lambda_portal"/>
</dbReference>
<name>A0A0F9E3A8_9ZZZZ</name>